<dbReference type="Pfam" id="PF00589">
    <property type="entry name" value="Phage_integrase"/>
    <property type="match status" value="1"/>
</dbReference>
<evidence type="ECO:0000256" key="2">
    <source>
        <dbReference type="ARBA" id="ARBA00022908"/>
    </source>
</evidence>
<dbReference type="Gene3D" id="1.10.150.130">
    <property type="match status" value="1"/>
</dbReference>
<comment type="similarity">
    <text evidence="1">Belongs to the 'phage' integrase family.</text>
</comment>
<evidence type="ECO:0000313" key="7">
    <source>
        <dbReference type="Proteomes" id="UP000540079"/>
    </source>
</evidence>
<feature type="domain" description="Tyr recombinase" evidence="5">
    <location>
        <begin position="207"/>
        <end position="392"/>
    </location>
</feature>
<dbReference type="InterPro" id="IPR013762">
    <property type="entry name" value="Integrase-like_cat_sf"/>
</dbReference>
<sequence>MAKSIKPLNDTQIKSLKPQAKEYLKADGYNLYLMVTPTNSKIWRFIYSHPATKKRIKKTLGHYPFLSLFKAREQARAFNSLLAEKLDPFEYAEQQAKKEELLSLTVREMADIWKTKKQMEVLPDTFKDLWARLERWLFPQFGKVRLSDIEIRSVIQYFENVYLDHPDTVRKVVRYFINILDRAVLLGYLKYNPIAALKGEFRKPFNRNQPAIHYSELPVFMRLLTKSSLLPMTKLLIEWQLLTMVRPVEAVTAEWHEIDVENALWNIPAYKMKGEKDKKKPHCVPLSCQALELLNEIKKLSYGHSNFLFPHRINSKQYCSSGTANSGIKRIDNGTYKGKFTSHGIRATARTYLTDIGIDHFVAEACLAHVAGDKVSRTYNRSDYLALRRDAMQKWGDYVSKCKHS</sequence>
<dbReference type="EMBL" id="PPVL01000003">
    <property type="protein sequence ID" value="NNI78580.1"/>
    <property type="molecule type" value="Genomic_DNA"/>
</dbReference>
<accession>A0A849CPH2</accession>
<dbReference type="InterPro" id="IPR010998">
    <property type="entry name" value="Integrase_recombinase_N"/>
</dbReference>
<dbReference type="AlphaFoldDB" id="A0A849CPH2"/>
<evidence type="ECO:0000256" key="4">
    <source>
        <dbReference type="ARBA" id="ARBA00023172"/>
    </source>
</evidence>
<dbReference type="Pfam" id="PF22022">
    <property type="entry name" value="Phage_int_M"/>
    <property type="match status" value="1"/>
</dbReference>
<dbReference type="PANTHER" id="PTHR30629:SF6">
    <property type="entry name" value="PROPHAGE INTEGRASE INTA-RELATED"/>
    <property type="match status" value="1"/>
</dbReference>
<keyword evidence="2" id="KW-0229">DNA integration</keyword>
<dbReference type="InterPro" id="IPR050808">
    <property type="entry name" value="Phage_Integrase"/>
</dbReference>
<dbReference type="Gene3D" id="3.30.160.390">
    <property type="entry name" value="Integrase, DNA-binding domain"/>
    <property type="match status" value="1"/>
</dbReference>
<dbReference type="InterPro" id="IPR002104">
    <property type="entry name" value="Integrase_catalytic"/>
</dbReference>
<dbReference type="InterPro" id="IPR038488">
    <property type="entry name" value="Integrase_DNA-bd_sf"/>
</dbReference>
<name>A0A849CPH2_PASMD</name>
<reference evidence="6 7" key="1">
    <citation type="journal article" date="2018" name="Front. Microbiol.">
        <title>Genetic and Phylogenetic Characteristics of Pasteurella multocida Isolates From Different Host Species.</title>
        <authorList>
            <person name="Peng Z."/>
            <person name="Liang W."/>
            <person name="Wang F."/>
            <person name="Xu Z."/>
            <person name="Xie Z."/>
            <person name="Lian Z."/>
            <person name="Hua L."/>
            <person name="Zhou R."/>
            <person name="Chen H."/>
            <person name="Wu B."/>
        </authorList>
    </citation>
    <scope>NUCLEOTIDE SEQUENCE [LARGE SCALE GENOMIC DNA]</scope>
    <source>
        <strain evidence="6 7">HNA06</strain>
    </source>
</reference>
<dbReference type="PROSITE" id="PS51898">
    <property type="entry name" value="TYR_RECOMBINASE"/>
    <property type="match status" value="1"/>
</dbReference>
<comment type="caution">
    <text evidence="6">The sequence shown here is derived from an EMBL/GenBank/DDBJ whole genome shotgun (WGS) entry which is preliminary data.</text>
</comment>
<dbReference type="Proteomes" id="UP000540079">
    <property type="component" value="Unassembled WGS sequence"/>
</dbReference>
<dbReference type="GO" id="GO:0003677">
    <property type="term" value="F:DNA binding"/>
    <property type="evidence" value="ECO:0007669"/>
    <property type="project" value="UniProtKB-KW"/>
</dbReference>
<dbReference type="InterPro" id="IPR053876">
    <property type="entry name" value="Phage_int_M"/>
</dbReference>
<keyword evidence="3" id="KW-0238">DNA-binding</keyword>
<dbReference type="RefSeq" id="WP_016534465.1">
    <property type="nucleotide sequence ID" value="NZ_CP030096.1"/>
</dbReference>
<dbReference type="CDD" id="cd00801">
    <property type="entry name" value="INT_P4_C"/>
    <property type="match status" value="1"/>
</dbReference>
<dbReference type="GO" id="GO:0015074">
    <property type="term" value="P:DNA integration"/>
    <property type="evidence" value="ECO:0007669"/>
    <property type="project" value="UniProtKB-KW"/>
</dbReference>
<protein>
    <submittedName>
        <fullName evidence="6">DUF4102 domain-containing protein</fullName>
    </submittedName>
</protein>
<dbReference type="InterPro" id="IPR025166">
    <property type="entry name" value="Integrase_DNA_bind_dom"/>
</dbReference>
<proteinExistence type="inferred from homology"/>
<organism evidence="6 7">
    <name type="scientific">Pasteurella multocida</name>
    <dbReference type="NCBI Taxonomy" id="747"/>
    <lineage>
        <taxon>Bacteria</taxon>
        <taxon>Pseudomonadati</taxon>
        <taxon>Pseudomonadota</taxon>
        <taxon>Gammaproteobacteria</taxon>
        <taxon>Pasteurellales</taxon>
        <taxon>Pasteurellaceae</taxon>
        <taxon>Pasteurella</taxon>
    </lineage>
</organism>
<evidence type="ECO:0000256" key="3">
    <source>
        <dbReference type="ARBA" id="ARBA00023125"/>
    </source>
</evidence>
<keyword evidence="4" id="KW-0233">DNA recombination</keyword>
<evidence type="ECO:0000313" key="6">
    <source>
        <dbReference type="EMBL" id="NNI78580.1"/>
    </source>
</evidence>
<evidence type="ECO:0000256" key="1">
    <source>
        <dbReference type="ARBA" id="ARBA00008857"/>
    </source>
</evidence>
<dbReference type="InterPro" id="IPR011010">
    <property type="entry name" value="DNA_brk_join_enz"/>
</dbReference>
<dbReference type="Gene3D" id="1.10.443.10">
    <property type="entry name" value="Intergrase catalytic core"/>
    <property type="match status" value="1"/>
</dbReference>
<gene>
    <name evidence="6" type="ORF">C2800_03940</name>
</gene>
<evidence type="ECO:0000259" key="5">
    <source>
        <dbReference type="PROSITE" id="PS51898"/>
    </source>
</evidence>
<dbReference type="GO" id="GO:0006310">
    <property type="term" value="P:DNA recombination"/>
    <property type="evidence" value="ECO:0007669"/>
    <property type="project" value="UniProtKB-KW"/>
</dbReference>
<dbReference type="PANTHER" id="PTHR30629">
    <property type="entry name" value="PROPHAGE INTEGRASE"/>
    <property type="match status" value="1"/>
</dbReference>
<dbReference type="Pfam" id="PF13356">
    <property type="entry name" value="Arm-DNA-bind_3"/>
    <property type="match status" value="1"/>
</dbReference>
<dbReference type="SUPFAM" id="SSF56349">
    <property type="entry name" value="DNA breaking-rejoining enzymes"/>
    <property type="match status" value="1"/>
</dbReference>